<keyword evidence="4 9" id="KW-0067">ATP-binding</keyword>
<evidence type="ECO:0000256" key="2">
    <source>
        <dbReference type="ARBA" id="ARBA00022475"/>
    </source>
</evidence>
<protein>
    <submittedName>
        <fullName evidence="9">ATP-binding cassette domain-containing protein</fullName>
    </submittedName>
</protein>
<dbReference type="SMART" id="SM00382">
    <property type="entry name" value="AAA"/>
    <property type="match status" value="1"/>
</dbReference>
<dbReference type="Proteomes" id="UP000438983">
    <property type="component" value="Chromosome"/>
</dbReference>
<evidence type="ECO:0000256" key="5">
    <source>
        <dbReference type="ARBA" id="ARBA00022967"/>
    </source>
</evidence>
<dbReference type="GO" id="GO:0005524">
    <property type="term" value="F:ATP binding"/>
    <property type="evidence" value="ECO:0007669"/>
    <property type="project" value="UniProtKB-KW"/>
</dbReference>
<dbReference type="GO" id="GO:0015408">
    <property type="term" value="F:ABC-type ferric iron transporter activity"/>
    <property type="evidence" value="ECO:0007669"/>
    <property type="project" value="InterPro"/>
</dbReference>
<evidence type="ECO:0000256" key="1">
    <source>
        <dbReference type="ARBA" id="ARBA00022448"/>
    </source>
</evidence>
<dbReference type="PANTHER" id="PTHR43875">
    <property type="entry name" value="MALTODEXTRIN IMPORT ATP-BINDING PROTEIN MSMX"/>
    <property type="match status" value="1"/>
</dbReference>
<accession>A0A6I6LPX1</accession>
<dbReference type="RefSeq" id="WP_158187914.1">
    <property type="nucleotide sequence ID" value="NZ_CP046902.1"/>
</dbReference>
<dbReference type="AlphaFoldDB" id="A0A6I6LPX1"/>
<feature type="region of interest" description="Disordered" evidence="7">
    <location>
        <begin position="381"/>
        <end position="400"/>
    </location>
</feature>
<dbReference type="EMBL" id="CP046902">
    <property type="protein sequence ID" value="QGZ30416.1"/>
    <property type="molecule type" value="Genomic_DNA"/>
</dbReference>
<evidence type="ECO:0000313" key="9">
    <source>
        <dbReference type="EMBL" id="QGZ30416.1"/>
    </source>
</evidence>
<dbReference type="Gene3D" id="2.40.50.100">
    <property type="match status" value="1"/>
</dbReference>
<keyword evidence="5" id="KW-1278">Translocase</keyword>
<dbReference type="InterPro" id="IPR015853">
    <property type="entry name" value="ABC_transpr_FbpC"/>
</dbReference>
<dbReference type="PROSITE" id="PS50893">
    <property type="entry name" value="ABC_TRANSPORTER_2"/>
    <property type="match status" value="1"/>
</dbReference>
<dbReference type="Gene3D" id="2.40.50.140">
    <property type="entry name" value="Nucleic acid-binding proteins"/>
    <property type="match status" value="1"/>
</dbReference>
<dbReference type="PROSITE" id="PS00211">
    <property type="entry name" value="ABC_TRANSPORTER_1"/>
    <property type="match status" value="1"/>
</dbReference>
<name>A0A6I6LPX1_STUST</name>
<evidence type="ECO:0000256" key="4">
    <source>
        <dbReference type="ARBA" id="ARBA00022840"/>
    </source>
</evidence>
<dbReference type="Pfam" id="PF00005">
    <property type="entry name" value="ABC_tran"/>
    <property type="match status" value="1"/>
</dbReference>
<evidence type="ECO:0000256" key="7">
    <source>
        <dbReference type="SAM" id="MobiDB-lite"/>
    </source>
</evidence>
<keyword evidence="1" id="KW-0813">Transport</keyword>
<dbReference type="InterPro" id="IPR047641">
    <property type="entry name" value="ABC_transpr_MalK/UgpC-like"/>
</dbReference>
<keyword evidence="3" id="KW-0547">Nucleotide-binding</keyword>
<dbReference type="PANTHER" id="PTHR43875:SF15">
    <property type="entry name" value="TREHALOSE IMPORT ATP-BINDING PROTEIN SUGC"/>
    <property type="match status" value="1"/>
</dbReference>
<dbReference type="InterPro" id="IPR003593">
    <property type="entry name" value="AAA+_ATPase"/>
</dbReference>
<dbReference type="InterPro" id="IPR017871">
    <property type="entry name" value="ABC_transporter-like_CS"/>
</dbReference>
<dbReference type="SUPFAM" id="SSF50331">
    <property type="entry name" value="MOP-like"/>
    <property type="match status" value="1"/>
</dbReference>
<dbReference type="InterPro" id="IPR012340">
    <property type="entry name" value="NA-bd_OB-fold"/>
</dbReference>
<sequence>MNAVSTKQGAGQGDQALVLFGLSKRFGELHALNDICLHAAPGEIIAVCGPSGAGKSTLGRLISGLEVGDAGSIRLGDRELTALPPQKRRIAHMFESLALYPTLDVFSNVASPLRAPSHKGLFDAAEIRRRVDEVLELTEIAHLASRRPAELSGGQKQRVALCRTLIQAPELFILDEPIGHLDAKLRHRLRGEIRRRQRALDKPTLWLTPDTLEGMAVADRVVMLVGGQVRQVGTPHQVYSAPSSASVARLVGDPAMNLLDIWLKQEDGELQALCNGERMTLPATLMRRLAAQGKPYCTLGFPPLHTAITSTASAGAIRAEVYAVEPFGKYSLVTVDIHGARIKSKMPPDFHASVGDIVQITLAAEHALLFDHDSGLLIGDPAADTAPSSTNVPHRHYEAQ</sequence>
<dbReference type="Pfam" id="PF08402">
    <property type="entry name" value="TOBE_2"/>
    <property type="match status" value="1"/>
</dbReference>
<evidence type="ECO:0000313" key="10">
    <source>
        <dbReference type="Proteomes" id="UP000438983"/>
    </source>
</evidence>
<keyword evidence="6" id="KW-0472">Membrane</keyword>
<keyword evidence="2" id="KW-1003">Cell membrane</keyword>
<evidence type="ECO:0000256" key="3">
    <source>
        <dbReference type="ARBA" id="ARBA00022741"/>
    </source>
</evidence>
<dbReference type="InterPro" id="IPR008995">
    <property type="entry name" value="Mo/tungstate-bd_C_term_dom"/>
</dbReference>
<dbReference type="InterPro" id="IPR013611">
    <property type="entry name" value="Transp-assoc_OB_typ2"/>
</dbReference>
<dbReference type="Gene3D" id="3.40.50.300">
    <property type="entry name" value="P-loop containing nucleotide triphosphate hydrolases"/>
    <property type="match status" value="1"/>
</dbReference>
<evidence type="ECO:0000259" key="8">
    <source>
        <dbReference type="PROSITE" id="PS50893"/>
    </source>
</evidence>
<dbReference type="OrthoDB" id="9802264at2"/>
<reference evidence="9 10" key="1">
    <citation type="submission" date="2019-12" db="EMBL/GenBank/DDBJ databases">
        <title>Complete genome sequence of Pseudomonas stutzeri.</title>
        <authorList>
            <person name="Lim S.R."/>
            <person name="Kim J.H."/>
        </authorList>
    </citation>
    <scope>NUCLEOTIDE SEQUENCE [LARGE SCALE GENOMIC DNA]</scope>
    <source>
        <strain evidence="9 10">PM101005</strain>
    </source>
</reference>
<dbReference type="InterPro" id="IPR003439">
    <property type="entry name" value="ABC_transporter-like_ATP-bd"/>
</dbReference>
<organism evidence="9 10">
    <name type="scientific">Stutzerimonas stutzeri</name>
    <name type="common">Pseudomonas stutzeri</name>
    <dbReference type="NCBI Taxonomy" id="316"/>
    <lineage>
        <taxon>Bacteria</taxon>
        <taxon>Pseudomonadati</taxon>
        <taxon>Pseudomonadota</taxon>
        <taxon>Gammaproteobacteria</taxon>
        <taxon>Pseudomonadales</taxon>
        <taxon>Pseudomonadaceae</taxon>
        <taxon>Stutzerimonas</taxon>
    </lineage>
</organism>
<dbReference type="SUPFAM" id="SSF52540">
    <property type="entry name" value="P-loop containing nucleoside triphosphate hydrolases"/>
    <property type="match status" value="1"/>
</dbReference>
<proteinExistence type="predicted"/>
<feature type="domain" description="ABC transporter" evidence="8">
    <location>
        <begin position="17"/>
        <end position="251"/>
    </location>
</feature>
<evidence type="ECO:0000256" key="6">
    <source>
        <dbReference type="ARBA" id="ARBA00023136"/>
    </source>
</evidence>
<dbReference type="CDD" id="cd03259">
    <property type="entry name" value="ABC_Carb_Solutes_like"/>
    <property type="match status" value="1"/>
</dbReference>
<gene>
    <name evidence="9" type="ORF">GQA94_10210</name>
</gene>
<dbReference type="InterPro" id="IPR027417">
    <property type="entry name" value="P-loop_NTPase"/>
</dbReference>
<dbReference type="GO" id="GO:0055052">
    <property type="term" value="C:ATP-binding cassette (ABC) transporter complex, substrate-binding subunit-containing"/>
    <property type="evidence" value="ECO:0007669"/>
    <property type="project" value="TreeGrafter"/>
</dbReference>
<dbReference type="GO" id="GO:0016887">
    <property type="term" value="F:ATP hydrolysis activity"/>
    <property type="evidence" value="ECO:0007669"/>
    <property type="project" value="InterPro"/>
</dbReference>